<reference evidence="1" key="1">
    <citation type="submission" date="2014-06" db="EMBL/GenBank/DDBJ databases">
        <title>Key roles for freshwater Actinobacteria revealed by deep metagenomic sequencing.</title>
        <authorList>
            <person name="Ghai R."/>
            <person name="Mizuno C.M."/>
            <person name="Picazo A."/>
            <person name="Camacho A."/>
            <person name="Rodriguez-Valera F."/>
        </authorList>
    </citation>
    <scope>NUCLEOTIDE SEQUENCE</scope>
</reference>
<proteinExistence type="predicted"/>
<dbReference type="Gene3D" id="3.90.550.10">
    <property type="entry name" value="Spore Coat Polysaccharide Biosynthesis Protein SpsA, Chain A"/>
    <property type="match status" value="1"/>
</dbReference>
<accession>A0A094PSE7</accession>
<evidence type="ECO:0000313" key="1">
    <source>
        <dbReference type="EMBL" id="KGA12609.1"/>
    </source>
</evidence>
<dbReference type="InterPro" id="IPR029044">
    <property type="entry name" value="Nucleotide-diphossugar_trans"/>
</dbReference>
<gene>
    <name evidence="1" type="ORF">GM51_21460</name>
</gene>
<sequence length="316" mass="35731">MTPLAPVVLLGYARPDFTARVFEQIRRAQPAQLLLVMDGPRSNKPGDAENVKRTRELAEQVDWDCEVTRIYSDVNLGLKKRVSSGLTEVFSKVPEAIILEDDCLPDPTFFHYATELLERYREDSRVGVISGSSRLRGKRVSPYSYDFSADVRIWGWATWARTWNPFVEGGDLDAVWSPDDVEAVVASLPAGARRSSVRTMMSKAAGLDSWAMPFVVHCLRRGYANPVPANNLVSNIGFGRLSTHTKFESYVAEVPASAMTFPMEHPSEVLINRALDVWESRRDQWETFRYPLVHPIDTAGRLLRYLTTLLRREASH</sequence>
<protein>
    <recommendedName>
        <fullName evidence="2">Glycosyltransferase 2-like domain-containing protein</fullName>
    </recommendedName>
</protein>
<dbReference type="AlphaFoldDB" id="A0A094PSE7"/>
<evidence type="ECO:0008006" key="2">
    <source>
        <dbReference type="Google" id="ProtNLM"/>
    </source>
</evidence>
<organism evidence="1">
    <name type="scientific">freshwater metagenome</name>
    <dbReference type="NCBI Taxonomy" id="449393"/>
    <lineage>
        <taxon>unclassified sequences</taxon>
        <taxon>metagenomes</taxon>
        <taxon>ecological metagenomes</taxon>
    </lineage>
</organism>
<name>A0A094PSE7_9ZZZZ</name>
<dbReference type="EMBL" id="JNSL01000214">
    <property type="protein sequence ID" value="KGA12609.1"/>
    <property type="molecule type" value="Genomic_DNA"/>
</dbReference>
<dbReference type="SUPFAM" id="SSF53448">
    <property type="entry name" value="Nucleotide-diphospho-sugar transferases"/>
    <property type="match status" value="1"/>
</dbReference>
<comment type="caution">
    <text evidence="1">The sequence shown here is derived from an EMBL/GenBank/DDBJ whole genome shotgun (WGS) entry which is preliminary data.</text>
</comment>